<comment type="caution">
    <text evidence="1">The sequence shown here is derived from an EMBL/GenBank/DDBJ whole genome shotgun (WGS) entry which is preliminary data.</text>
</comment>
<proteinExistence type="predicted"/>
<organism evidence="1 2">
    <name type="scientific">Cetraspora pellucida</name>
    <dbReference type="NCBI Taxonomy" id="1433469"/>
    <lineage>
        <taxon>Eukaryota</taxon>
        <taxon>Fungi</taxon>
        <taxon>Fungi incertae sedis</taxon>
        <taxon>Mucoromycota</taxon>
        <taxon>Glomeromycotina</taxon>
        <taxon>Glomeromycetes</taxon>
        <taxon>Diversisporales</taxon>
        <taxon>Gigasporaceae</taxon>
        <taxon>Cetraspora</taxon>
    </lineage>
</organism>
<evidence type="ECO:0000313" key="2">
    <source>
        <dbReference type="Proteomes" id="UP000789759"/>
    </source>
</evidence>
<evidence type="ECO:0000313" key="1">
    <source>
        <dbReference type="EMBL" id="CAG8452280.1"/>
    </source>
</evidence>
<gene>
    <name evidence="1" type="ORF">CPELLU_LOCUS205</name>
</gene>
<reference evidence="1" key="1">
    <citation type="submission" date="2021-06" db="EMBL/GenBank/DDBJ databases">
        <authorList>
            <person name="Kallberg Y."/>
            <person name="Tangrot J."/>
            <person name="Rosling A."/>
        </authorList>
    </citation>
    <scope>NUCLEOTIDE SEQUENCE</scope>
    <source>
        <strain evidence="1">FL966</strain>
    </source>
</reference>
<dbReference type="OrthoDB" id="2425700at2759"/>
<dbReference type="AlphaFoldDB" id="A0A9N8VJR1"/>
<keyword evidence="2" id="KW-1185">Reference proteome</keyword>
<dbReference type="EMBL" id="CAJVQA010000045">
    <property type="protein sequence ID" value="CAG8452280.1"/>
    <property type="molecule type" value="Genomic_DNA"/>
</dbReference>
<protein>
    <submittedName>
        <fullName evidence="1">7968_t:CDS:1</fullName>
    </submittedName>
</protein>
<sequence length="135" mass="15959">MVQSLCYDVFSINDWQLLLEMIDDFYQKNIAKEDDYNQLQFLFSSLLENVPHDLVQEVFRQMPNIKQPQEPKQKYELNMSYAKKALDLAIQINKVKEFVSYLKNFIEEAKNDLLSTQNDTEFILIGDLLHIPHKG</sequence>
<dbReference type="Proteomes" id="UP000789759">
    <property type="component" value="Unassembled WGS sequence"/>
</dbReference>
<accession>A0A9N8VJR1</accession>
<name>A0A9N8VJR1_9GLOM</name>